<dbReference type="EMBL" id="MCGG01000022">
    <property type="protein sequence ID" value="OEJ67361.1"/>
    <property type="molecule type" value="Genomic_DNA"/>
</dbReference>
<reference evidence="3" key="1">
    <citation type="submission" date="2016-07" db="EMBL/GenBank/DDBJ databases">
        <authorList>
            <person name="Florea S."/>
            <person name="Webb J.S."/>
            <person name="Jaromczyk J."/>
            <person name="Schardl C.L."/>
        </authorList>
    </citation>
    <scope>NUCLEOTIDE SEQUENCE [LARGE SCALE GENOMIC DNA]</scope>
    <source>
        <strain evidence="3">MV-1</strain>
    </source>
</reference>
<evidence type="ECO:0008006" key="4">
    <source>
        <dbReference type="Google" id="ProtNLM"/>
    </source>
</evidence>
<protein>
    <recommendedName>
        <fullName evidence="4">DUF3306 domain-containing protein</fullName>
    </recommendedName>
</protein>
<evidence type="ECO:0000256" key="1">
    <source>
        <dbReference type="SAM" id="MobiDB-lite"/>
    </source>
</evidence>
<feature type="compositionally biased region" description="Polar residues" evidence="1">
    <location>
        <begin position="155"/>
        <end position="179"/>
    </location>
</feature>
<dbReference type="InterPro" id="IPR021735">
    <property type="entry name" value="DUF3306"/>
</dbReference>
<dbReference type="STRING" id="28181.BEN30_09505"/>
<evidence type="ECO:0000313" key="3">
    <source>
        <dbReference type="Proteomes" id="UP000095347"/>
    </source>
</evidence>
<dbReference type="Pfam" id="PF11748">
    <property type="entry name" value="DUF3306"/>
    <property type="match status" value="1"/>
</dbReference>
<accession>A0A1E5Q888</accession>
<feature type="region of interest" description="Disordered" evidence="1">
    <location>
        <begin position="128"/>
        <end position="196"/>
    </location>
</feature>
<dbReference type="Proteomes" id="UP000095347">
    <property type="component" value="Unassembled WGS sequence"/>
</dbReference>
<keyword evidence="3" id="KW-1185">Reference proteome</keyword>
<sequence>MKARDRVEADGAVVPVAGEVLPAADDPNLVSLDAPSQDAPSQDLPPPDLPDVETLNADSDYTGFLGKNVPQDLTNQALRKLWRSDPVLSNLDGLNDYDEDYSKIGMVSEVVKTAYRIGQGYLMDDLETKDAADDVNAPGENDGEGGADDGARSEVPSQDESQDTLTKNGENSSFNTSSEGESEDEDFHSVEFIKSD</sequence>
<organism evidence="2 3">
    <name type="scientific">Magnetovibrio blakemorei</name>
    <dbReference type="NCBI Taxonomy" id="28181"/>
    <lineage>
        <taxon>Bacteria</taxon>
        <taxon>Pseudomonadati</taxon>
        <taxon>Pseudomonadota</taxon>
        <taxon>Alphaproteobacteria</taxon>
        <taxon>Rhodospirillales</taxon>
        <taxon>Magnetovibrionaceae</taxon>
        <taxon>Magnetovibrio</taxon>
    </lineage>
</organism>
<comment type="caution">
    <text evidence="2">The sequence shown here is derived from an EMBL/GenBank/DDBJ whole genome shotgun (WGS) entry which is preliminary data.</text>
</comment>
<evidence type="ECO:0000313" key="2">
    <source>
        <dbReference type="EMBL" id="OEJ67361.1"/>
    </source>
</evidence>
<gene>
    <name evidence="2" type="ORF">BEN30_09505</name>
</gene>
<feature type="compositionally biased region" description="Basic and acidic residues" evidence="1">
    <location>
        <begin position="187"/>
        <end position="196"/>
    </location>
</feature>
<proteinExistence type="predicted"/>
<dbReference type="AlphaFoldDB" id="A0A1E5Q888"/>
<feature type="region of interest" description="Disordered" evidence="1">
    <location>
        <begin position="18"/>
        <end position="58"/>
    </location>
</feature>
<name>A0A1E5Q888_9PROT</name>